<accession>A0ABQ3IF25</accession>
<organism evidence="2 3">
    <name type="scientific">Roseivirga thermotolerans</name>
    <dbReference type="NCBI Taxonomy" id="1758176"/>
    <lineage>
        <taxon>Bacteria</taxon>
        <taxon>Pseudomonadati</taxon>
        <taxon>Bacteroidota</taxon>
        <taxon>Cytophagia</taxon>
        <taxon>Cytophagales</taxon>
        <taxon>Roseivirgaceae</taxon>
        <taxon>Roseivirga</taxon>
    </lineage>
</organism>
<dbReference type="RefSeq" id="WP_189631628.1">
    <property type="nucleotide sequence ID" value="NZ_BNAG01000006.1"/>
</dbReference>
<evidence type="ECO:0000256" key="1">
    <source>
        <dbReference type="SAM" id="SignalP"/>
    </source>
</evidence>
<feature type="signal peptide" evidence="1">
    <location>
        <begin position="1"/>
        <end position="20"/>
    </location>
</feature>
<sequence>MKTLLKTLLLAVLMVGSVQAQDASSKINELYNKYGNIPNYKVNVVYEAINDNMGFKNVQEGVLVVEGAKYILKYGPNETWLNDGKTEYVGTKEPDHSQILFFCPGQNTEAIVDFGSMMTFFGSGHSGTMEGSVLKLKPSSEAAYKEVHVAFSGNNITSITAVDDFGTSHKYSFSNFSTNTSGTSFSINPAEYYEKIDERRGCK</sequence>
<evidence type="ECO:0000313" key="3">
    <source>
        <dbReference type="Proteomes" id="UP000658258"/>
    </source>
</evidence>
<dbReference type="Gene3D" id="2.50.20.10">
    <property type="entry name" value="Lipoprotein localisation LolA/LolB/LppX"/>
    <property type="match status" value="1"/>
</dbReference>
<dbReference type="Proteomes" id="UP000658258">
    <property type="component" value="Unassembled WGS sequence"/>
</dbReference>
<gene>
    <name evidence="2" type="ORF">GCM10011340_35150</name>
</gene>
<evidence type="ECO:0008006" key="4">
    <source>
        <dbReference type="Google" id="ProtNLM"/>
    </source>
</evidence>
<keyword evidence="3" id="KW-1185">Reference proteome</keyword>
<feature type="chain" id="PRO_5047246015" description="Outer membrane lipoprotein carrier protein LolA" evidence="1">
    <location>
        <begin position="21"/>
        <end position="203"/>
    </location>
</feature>
<protein>
    <recommendedName>
        <fullName evidence="4">Outer membrane lipoprotein carrier protein LolA</fullName>
    </recommendedName>
</protein>
<dbReference type="EMBL" id="BNAG01000006">
    <property type="protein sequence ID" value="GHE75291.1"/>
    <property type="molecule type" value="Genomic_DNA"/>
</dbReference>
<keyword evidence="1" id="KW-0732">Signal</keyword>
<evidence type="ECO:0000313" key="2">
    <source>
        <dbReference type="EMBL" id="GHE75291.1"/>
    </source>
</evidence>
<comment type="caution">
    <text evidence="2">The sequence shown here is derived from an EMBL/GenBank/DDBJ whole genome shotgun (WGS) entry which is preliminary data.</text>
</comment>
<name>A0ABQ3IF25_9BACT</name>
<reference evidence="3" key="1">
    <citation type="journal article" date="2019" name="Int. J. Syst. Evol. Microbiol.">
        <title>The Global Catalogue of Microorganisms (GCM) 10K type strain sequencing project: providing services to taxonomists for standard genome sequencing and annotation.</title>
        <authorList>
            <consortium name="The Broad Institute Genomics Platform"/>
            <consortium name="The Broad Institute Genome Sequencing Center for Infectious Disease"/>
            <person name="Wu L."/>
            <person name="Ma J."/>
        </authorList>
    </citation>
    <scope>NUCLEOTIDE SEQUENCE [LARGE SCALE GENOMIC DNA]</scope>
    <source>
        <strain evidence="3">CGMCC 1.15111</strain>
    </source>
</reference>
<proteinExistence type="predicted"/>